<dbReference type="Pfam" id="PF00535">
    <property type="entry name" value="Glycos_transf_2"/>
    <property type="match status" value="1"/>
</dbReference>
<dbReference type="InterPro" id="IPR029044">
    <property type="entry name" value="Nucleotide-diphossugar_trans"/>
</dbReference>
<feature type="domain" description="Glycosyltransferase 2-like" evidence="14">
    <location>
        <begin position="44"/>
        <end position="213"/>
    </location>
</feature>
<protein>
    <recommendedName>
        <fullName evidence="4">dolichyl-phosphate beta-glucosyltransferase</fullName>
        <ecNumber evidence="4">2.4.1.117</ecNumber>
    </recommendedName>
</protein>
<comment type="catalytic activity">
    <reaction evidence="12">
        <text>a di-trans,poly-cis-dolichyl phosphate + UDP-alpha-D-glucose = a di-trans,poly-cis-dolichyl beta-D-glucosyl phosphate + UDP</text>
        <dbReference type="Rhea" id="RHEA:15401"/>
        <dbReference type="Rhea" id="RHEA-COMP:19498"/>
        <dbReference type="Rhea" id="RHEA-COMP:19502"/>
        <dbReference type="ChEBI" id="CHEBI:57525"/>
        <dbReference type="ChEBI" id="CHEBI:57683"/>
        <dbReference type="ChEBI" id="CHEBI:58223"/>
        <dbReference type="ChEBI" id="CHEBI:58885"/>
        <dbReference type="EC" id="2.4.1.117"/>
    </reaction>
    <physiologicalReaction direction="left-to-right" evidence="12">
        <dbReference type="Rhea" id="RHEA:15402"/>
    </physiologicalReaction>
</comment>
<gene>
    <name evidence="15" type="ORF">AVDCRST_MAG88-103</name>
</gene>
<sequence>MKTVHQASAIEATRGPVPAASPVRAPQTAAHPEEIRQEQRPLLSLIVPAYNEGDRIAPSLAEMREYLDAAGLDYELLVINDGSTDGTAELVERLGDDQPRLRPLGYRANRGKGHAVRTGVAAARGEFVMFTDADLSIPISITADFLAALRDGYDIAIASRWHPASTNVVPPPPLRRVMGGVFRWCVRRLVTSDVRDTQCGCKAYRAEVARDLFSRQRIDRFSFDAEVIFLAARAGYRIKEVPFALRYTPGSSVRPLRDSLLMLRDLVRIRLRAARGGYGKPRSTPAARDTRGGGGDHRPR</sequence>
<name>A0A6J4U6V8_9BACT</name>
<dbReference type="CDD" id="cd04188">
    <property type="entry name" value="DPG_synthase"/>
    <property type="match status" value="1"/>
</dbReference>
<dbReference type="EC" id="2.4.1.117" evidence="4"/>
<feature type="region of interest" description="Disordered" evidence="13">
    <location>
        <begin position="277"/>
        <end position="300"/>
    </location>
</feature>
<feature type="compositionally biased region" description="Basic and acidic residues" evidence="13">
    <location>
        <begin position="288"/>
        <end position="300"/>
    </location>
</feature>
<keyword evidence="6" id="KW-0808">Transferase</keyword>
<feature type="region of interest" description="Disordered" evidence="13">
    <location>
        <begin position="1"/>
        <end position="33"/>
    </location>
</feature>
<evidence type="ECO:0000313" key="15">
    <source>
        <dbReference type="EMBL" id="CAA9542181.1"/>
    </source>
</evidence>
<evidence type="ECO:0000256" key="4">
    <source>
        <dbReference type="ARBA" id="ARBA00012583"/>
    </source>
</evidence>
<keyword evidence="7" id="KW-0812">Transmembrane</keyword>
<evidence type="ECO:0000256" key="12">
    <source>
        <dbReference type="ARBA" id="ARBA00045097"/>
    </source>
</evidence>
<keyword evidence="9" id="KW-0735">Signal-anchor</keyword>
<evidence type="ECO:0000256" key="2">
    <source>
        <dbReference type="ARBA" id="ARBA00004922"/>
    </source>
</evidence>
<evidence type="ECO:0000256" key="10">
    <source>
        <dbReference type="ARBA" id="ARBA00022989"/>
    </source>
</evidence>
<evidence type="ECO:0000256" key="13">
    <source>
        <dbReference type="SAM" id="MobiDB-lite"/>
    </source>
</evidence>
<evidence type="ECO:0000259" key="14">
    <source>
        <dbReference type="Pfam" id="PF00535"/>
    </source>
</evidence>
<comment type="subcellular location">
    <subcellularLocation>
        <location evidence="1">Endoplasmic reticulum membrane</location>
        <topology evidence="1">Single-pass membrane protein</topology>
    </subcellularLocation>
</comment>
<organism evidence="15">
    <name type="scientific">uncultured Thermomicrobiales bacterium</name>
    <dbReference type="NCBI Taxonomy" id="1645740"/>
    <lineage>
        <taxon>Bacteria</taxon>
        <taxon>Pseudomonadati</taxon>
        <taxon>Thermomicrobiota</taxon>
        <taxon>Thermomicrobia</taxon>
        <taxon>Thermomicrobiales</taxon>
        <taxon>environmental samples</taxon>
    </lineage>
</organism>
<keyword evidence="8" id="KW-0256">Endoplasmic reticulum</keyword>
<dbReference type="Gene3D" id="3.90.550.10">
    <property type="entry name" value="Spore Coat Polysaccharide Biosynthesis Protein SpsA, Chain A"/>
    <property type="match status" value="1"/>
</dbReference>
<dbReference type="InterPro" id="IPR035518">
    <property type="entry name" value="DPG_synthase"/>
</dbReference>
<evidence type="ECO:0000256" key="9">
    <source>
        <dbReference type="ARBA" id="ARBA00022968"/>
    </source>
</evidence>
<keyword evidence="5" id="KW-0328">Glycosyltransferase</keyword>
<keyword evidence="11" id="KW-0472">Membrane</keyword>
<evidence type="ECO:0000256" key="6">
    <source>
        <dbReference type="ARBA" id="ARBA00022679"/>
    </source>
</evidence>
<keyword evidence="10" id="KW-1133">Transmembrane helix</keyword>
<evidence type="ECO:0000256" key="3">
    <source>
        <dbReference type="ARBA" id="ARBA00006739"/>
    </source>
</evidence>
<evidence type="ECO:0000256" key="5">
    <source>
        <dbReference type="ARBA" id="ARBA00022676"/>
    </source>
</evidence>
<dbReference type="EMBL" id="CADCWM010000036">
    <property type="protein sequence ID" value="CAA9542181.1"/>
    <property type="molecule type" value="Genomic_DNA"/>
</dbReference>
<evidence type="ECO:0000256" key="8">
    <source>
        <dbReference type="ARBA" id="ARBA00022824"/>
    </source>
</evidence>
<evidence type="ECO:0000256" key="7">
    <source>
        <dbReference type="ARBA" id="ARBA00022692"/>
    </source>
</evidence>
<reference evidence="15" key="1">
    <citation type="submission" date="2020-02" db="EMBL/GenBank/DDBJ databases">
        <authorList>
            <person name="Meier V. D."/>
        </authorList>
    </citation>
    <scope>NUCLEOTIDE SEQUENCE</scope>
    <source>
        <strain evidence="15">AVDCRST_MAG88</strain>
    </source>
</reference>
<dbReference type="InterPro" id="IPR001173">
    <property type="entry name" value="Glyco_trans_2-like"/>
</dbReference>
<dbReference type="GO" id="GO:0006487">
    <property type="term" value="P:protein N-linked glycosylation"/>
    <property type="evidence" value="ECO:0007669"/>
    <property type="project" value="TreeGrafter"/>
</dbReference>
<dbReference type="SUPFAM" id="SSF53448">
    <property type="entry name" value="Nucleotide-diphospho-sugar transferases"/>
    <property type="match status" value="1"/>
</dbReference>
<dbReference type="PANTHER" id="PTHR10859">
    <property type="entry name" value="GLYCOSYL TRANSFERASE"/>
    <property type="match status" value="1"/>
</dbReference>
<evidence type="ECO:0000256" key="1">
    <source>
        <dbReference type="ARBA" id="ARBA00004389"/>
    </source>
</evidence>
<comment type="pathway">
    <text evidence="2">Protein modification; protein glycosylation.</text>
</comment>
<accession>A0A6J4U6V8</accession>
<dbReference type="GO" id="GO:0004581">
    <property type="term" value="F:dolichyl-phosphate beta-glucosyltransferase activity"/>
    <property type="evidence" value="ECO:0007669"/>
    <property type="project" value="UniProtKB-EC"/>
</dbReference>
<comment type="similarity">
    <text evidence="3">Belongs to the glycosyltransferase 2 family.</text>
</comment>
<proteinExistence type="inferred from homology"/>
<dbReference type="PANTHER" id="PTHR10859:SF91">
    <property type="entry name" value="DOLICHYL-PHOSPHATE BETA-GLUCOSYLTRANSFERASE"/>
    <property type="match status" value="1"/>
</dbReference>
<evidence type="ECO:0000256" key="11">
    <source>
        <dbReference type="ARBA" id="ARBA00023136"/>
    </source>
</evidence>
<dbReference type="AlphaFoldDB" id="A0A6J4U6V8"/>